<reference evidence="1" key="1">
    <citation type="submission" date="2024-03" db="EMBL/GenBank/DDBJ databases">
        <title>WGS assembly of Saponaria officinalis var. Norfolk2.</title>
        <authorList>
            <person name="Jenkins J."/>
            <person name="Shu S."/>
            <person name="Grimwood J."/>
            <person name="Barry K."/>
            <person name="Goodstein D."/>
            <person name="Schmutz J."/>
            <person name="Leebens-Mack J."/>
            <person name="Osbourn A."/>
        </authorList>
    </citation>
    <scope>NUCLEOTIDE SEQUENCE [LARGE SCALE GENOMIC DNA]</scope>
    <source>
        <strain evidence="1">JIC</strain>
    </source>
</reference>
<dbReference type="AlphaFoldDB" id="A0AAW1HKQ0"/>
<evidence type="ECO:0000313" key="2">
    <source>
        <dbReference type="Proteomes" id="UP001443914"/>
    </source>
</evidence>
<keyword evidence="2" id="KW-1185">Reference proteome</keyword>
<dbReference type="Proteomes" id="UP001443914">
    <property type="component" value="Unassembled WGS sequence"/>
</dbReference>
<dbReference type="EMBL" id="JBDFQZ010000011">
    <property type="protein sequence ID" value="KAK9676803.1"/>
    <property type="molecule type" value="Genomic_DNA"/>
</dbReference>
<proteinExistence type="predicted"/>
<comment type="caution">
    <text evidence="1">The sequence shown here is derived from an EMBL/GenBank/DDBJ whole genome shotgun (WGS) entry which is preliminary data.</text>
</comment>
<dbReference type="PANTHER" id="PTHR36482:SF6">
    <property type="entry name" value="JASMONATE-INDUCED PROTEIN HOMOLOG"/>
    <property type="match status" value="1"/>
</dbReference>
<dbReference type="PANTHER" id="PTHR36482">
    <property type="entry name" value="OSJNBA0024J22.15 PROTEIN"/>
    <property type="match status" value="1"/>
</dbReference>
<organism evidence="1 2">
    <name type="scientific">Saponaria officinalis</name>
    <name type="common">Common soapwort</name>
    <name type="synonym">Lychnis saponaria</name>
    <dbReference type="NCBI Taxonomy" id="3572"/>
    <lineage>
        <taxon>Eukaryota</taxon>
        <taxon>Viridiplantae</taxon>
        <taxon>Streptophyta</taxon>
        <taxon>Embryophyta</taxon>
        <taxon>Tracheophyta</taxon>
        <taxon>Spermatophyta</taxon>
        <taxon>Magnoliopsida</taxon>
        <taxon>eudicotyledons</taxon>
        <taxon>Gunneridae</taxon>
        <taxon>Pentapetalae</taxon>
        <taxon>Caryophyllales</taxon>
        <taxon>Caryophyllaceae</taxon>
        <taxon>Caryophylleae</taxon>
        <taxon>Saponaria</taxon>
    </lineage>
</organism>
<gene>
    <name evidence="1" type="ORF">RND81_11G102200</name>
</gene>
<name>A0AAW1HKQ0_SAPOF</name>
<dbReference type="InterPro" id="IPR053085">
    <property type="entry name" value="Jasmonate-induced_protein"/>
</dbReference>
<evidence type="ECO:0000313" key="1">
    <source>
        <dbReference type="EMBL" id="KAK9676803.1"/>
    </source>
</evidence>
<sequence length="178" mass="19023">MATTYSNDNNAEKAKIEAIMSTEVAKRLIAEAKRDEPSVVGEIENNRGALQLLASTHWIGKFFEAPPGSVGAGEMIMFSHNGSKGAFIYGEPEGSSNAAAYLLAWNFSSGTFMVYVRCGPVSEVFHDGWESETLTRLNSAATESYATHAGTSSSAQARITNATGTFPLGTIIAIYRSI</sequence>
<protein>
    <submittedName>
        <fullName evidence="1">Uncharacterized protein</fullName>
    </submittedName>
</protein>
<accession>A0AAW1HKQ0</accession>